<evidence type="ECO:0000256" key="4">
    <source>
        <dbReference type="ARBA" id="ARBA00022989"/>
    </source>
</evidence>
<evidence type="ECO:0000256" key="1">
    <source>
        <dbReference type="ARBA" id="ARBA00004651"/>
    </source>
</evidence>
<dbReference type="GO" id="GO:0005886">
    <property type="term" value="C:plasma membrane"/>
    <property type="evidence" value="ECO:0007669"/>
    <property type="project" value="UniProtKB-SubCell"/>
</dbReference>
<dbReference type="InterPro" id="IPR019108">
    <property type="entry name" value="Caa3_assmbl_CtaG-rel"/>
</dbReference>
<dbReference type="AlphaFoldDB" id="A0A1I1NCP1"/>
<reference evidence="8" key="1">
    <citation type="submission" date="2016-10" db="EMBL/GenBank/DDBJ databases">
        <authorList>
            <person name="Varghese N."/>
            <person name="Submissions S."/>
        </authorList>
    </citation>
    <scope>NUCLEOTIDE SEQUENCE [LARGE SCALE GENOMIC DNA]</scope>
    <source>
        <strain evidence="8">DSM 45962</strain>
    </source>
</reference>
<keyword evidence="5 6" id="KW-0472">Membrane</keyword>
<evidence type="ECO:0000313" key="8">
    <source>
        <dbReference type="Proteomes" id="UP000199022"/>
    </source>
</evidence>
<feature type="transmembrane region" description="Helical" evidence="6">
    <location>
        <begin position="64"/>
        <end position="87"/>
    </location>
</feature>
<feature type="transmembrane region" description="Helical" evidence="6">
    <location>
        <begin position="6"/>
        <end position="22"/>
    </location>
</feature>
<name>A0A1I1NCP1_9ACTN</name>
<gene>
    <name evidence="7" type="ORF">SAMN05661030_2071</name>
</gene>
<dbReference type="EMBL" id="FOMD01000002">
    <property type="protein sequence ID" value="SFC95399.1"/>
    <property type="molecule type" value="Genomic_DNA"/>
</dbReference>
<comment type="subcellular location">
    <subcellularLocation>
        <location evidence="1">Cell membrane</location>
        <topology evidence="1">Multi-pass membrane protein</topology>
    </subcellularLocation>
</comment>
<feature type="transmembrane region" description="Helical" evidence="6">
    <location>
        <begin position="200"/>
        <end position="223"/>
    </location>
</feature>
<keyword evidence="2" id="KW-1003">Cell membrane</keyword>
<sequence length="239" mass="24386">MITAAAAVLLAAGYLAGVLRLARRGVPPTPGRVLATVLGVALVVAGSAPAWAGHGAPTPAAVTGHLLATMAGPLLLALGAPLTVALRALPRSPRRRLVRGLHSVPVRLLVRAPVVAVLAVVGTAVAWLVPLPHAWHAVWHAHMVATGFLLAAVVTGVDPVRRDLSVPARLAVVVATGAGHDLVARLAWARADSGSARAGAELLATGGHLVDAALAVVVLAGWYRREGRRQAAVRRRTAA</sequence>
<dbReference type="STRING" id="1225127.SAMN05661030_2071"/>
<dbReference type="RefSeq" id="WP_165628886.1">
    <property type="nucleotide sequence ID" value="NZ_BNAC01000004.1"/>
</dbReference>
<evidence type="ECO:0000313" key="7">
    <source>
        <dbReference type="EMBL" id="SFC95399.1"/>
    </source>
</evidence>
<proteinExistence type="predicted"/>
<dbReference type="Pfam" id="PF09678">
    <property type="entry name" value="Caa3_CtaG"/>
    <property type="match status" value="1"/>
</dbReference>
<keyword evidence="3 6" id="KW-0812">Transmembrane</keyword>
<evidence type="ECO:0000256" key="5">
    <source>
        <dbReference type="ARBA" id="ARBA00023136"/>
    </source>
</evidence>
<accession>A0A1I1NCP1</accession>
<feature type="transmembrane region" description="Helical" evidence="6">
    <location>
        <begin position="169"/>
        <end position="188"/>
    </location>
</feature>
<keyword evidence="4 6" id="KW-1133">Transmembrane helix</keyword>
<keyword evidence="8" id="KW-1185">Reference proteome</keyword>
<feature type="transmembrane region" description="Helical" evidence="6">
    <location>
        <begin position="34"/>
        <end position="52"/>
    </location>
</feature>
<evidence type="ECO:0000256" key="3">
    <source>
        <dbReference type="ARBA" id="ARBA00022692"/>
    </source>
</evidence>
<evidence type="ECO:0000256" key="6">
    <source>
        <dbReference type="SAM" id="Phobius"/>
    </source>
</evidence>
<feature type="transmembrane region" description="Helical" evidence="6">
    <location>
        <begin position="137"/>
        <end position="157"/>
    </location>
</feature>
<feature type="transmembrane region" description="Helical" evidence="6">
    <location>
        <begin position="108"/>
        <end position="131"/>
    </location>
</feature>
<dbReference type="Proteomes" id="UP000199022">
    <property type="component" value="Unassembled WGS sequence"/>
</dbReference>
<evidence type="ECO:0000256" key="2">
    <source>
        <dbReference type="ARBA" id="ARBA00022475"/>
    </source>
</evidence>
<organism evidence="7 8">
    <name type="scientific">Klenkia taihuensis</name>
    <dbReference type="NCBI Taxonomy" id="1225127"/>
    <lineage>
        <taxon>Bacteria</taxon>
        <taxon>Bacillati</taxon>
        <taxon>Actinomycetota</taxon>
        <taxon>Actinomycetes</taxon>
        <taxon>Geodermatophilales</taxon>
        <taxon>Geodermatophilaceae</taxon>
        <taxon>Klenkia</taxon>
    </lineage>
</organism>
<protein>
    <submittedName>
        <fullName evidence="7">Cytochrome c oxidase assembly factor CtaG</fullName>
    </submittedName>
</protein>